<name>X1V4S9_9ZZZZ</name>
<dbReference type="Gene3D" id="3.40.50.300">
    <property type="entry name" value="P-loop containing nucleotide triphosphate hydrolases"/>
    <property type="match status" value="1"/>
</dbReference>
<accession>X1V4S9</accession>
<dbReference type="InterPro" id="IPR027417">
    <property type="entry name" value="P-loop_NTPase"/>
</dbReference>
<gene>
    <name evidence="2" type="ORF">S12H4_56214</name>
</gene>
<evidence type="ECO:0000313" key="2">
    <source>
        <dbReference type="EMBL" id="GAJ24798.1"/>
    </source>
</evidence>
<dbReference type="InterPro" id="IPR002789">
    <property type="entry name" value="HerA_central"/>
</dbReference>
<dbReference type="Pfam" id="PF01935">
    <property type="entry name" value="DUF87"/>
    <property type="match status" value="1"/>
</dbReference>
<feature type="non-terminal residue" evidence="2">
    <location>
        <position position="102"/>
    </location>
</feature>
<feature type="domain" description="Helicase HerA central" evidence="1">
    <location>
        <begin position="32"/>
        <end position="99"/>
    </location>
</feature>
<comment type="caution">
    <text evidence="2">The sequence shown here is derived from an EMBL/GenBank/DDBJ whole genome shotgun (WGS) entry which is preliminary data.</text>
</comment>
<protein>
    <recommendedName>
        <fullName evidence="1">Helicase HerA central domain-containing protein</fullName>
    </recommendedName>
</protein>
<dbReference type="AlphaFoldDB" id="X1V4S9"/>
<reference evidence="2" key="1">
    <citation type="journal article" date="2014" name="Front. Microbiol.">
        <title>High frequency of phylogenetically diverse reductive dehalogenase-homologous genes in deep subseafloor sedimentary metagenomes.</title>
        <authorList>
            <person name="Kawai M."/>
            <person name="Futagami T."/>
            <person name="Toyoda A."/>
            <person name="Takaki Y."/>
            <person name="Nishi S."/>
            <person name="Hori S."/>
            <person name="Arai W."/>
            <person name="Tsubouchi T."/>
            <person name="Morono Y."/>
            <person name="Uchiyama I."/>
            <person name="Ito T."/>
            <person name="Fujiyama A."/>
            <person name="Inagaki F."/>
            <person name="Takami H."/>
        </authorList>
    </citation>
    <scope>NUCLEOTIDE SEQUENCE</scope>
    <source>
        <strain evidence="2">Expedition CK06-06</strain>
    </source>
</reference>
<evidence type="ECO:0000259" key="1">
    <source>
        <dbReference type="Pfam" id="PF01935"/>
    </source>
</evidence>
<dbReference type="EMBL" id="BARW01036166">
    <property type="protein sequence ID" value="GAJ24798.1"/>
    <property type="molecule type" value="Genomic_DNA"/>
</dbReference>
<organism evidence="2">
    <name type="scientific">marine sediment metagenome</name>
    <dbReference type="NCBI Taxonomy" id="412755"/>
    <lineage>
        <taxon>unclassified sequences</taxon>
        <taxon>metagenomes</taxon>
        <taxon>ecological metagenomes</taxon>
    </lineage>
</organism>
<sequence>MGYNIITGRNIADKEAFGDRGLVFIGKGYVKMGQYTSMSNRIFMDIARSHVVLVAGKRGSGKSYTLGVIAEELSNLPTETSQNIASLIFDTMGIYWTMKYPN</sequence>
<proteinExistence type="predicted"/>